<dbReference type="Proteomes" id="UP001165302">
    <property type="component" value="Unassembled WGS sequence"/>
</dbReference>
<organism evidence="1 2">
    <name type="scientific">Sphingobacterium bovistauri</name>
    <dbReference type="NCBI Taxonomy" id="2781959"/>
    <lineage>
        <taxon>Bacteria</taxon>
        <taxon>Pseudomonadati</taxon>
        <taxon>Bacteroidota</taxon>
        <taxon>Sphingobacteriia</taxon>
        <taxon>Sphingobacteriales</taxon>
        <taxon>Sphingobacteriaceae</taxon>
        <taxon>Sphingobacterium</taxon>
    </lineage>
</organism>
<evidence type="ECO:0000313" key="1">
    <source>
        <dbReference type="EMBL" id="MCA5006163.1"/>
    </source>
</evidence>
<reference evidence="1" key="1">
    <citation type="submission" date="2020-10" db="EMBL/GenBank/DDBJ databases">
        <authorList>
            <person name="Lu T."/>
            <person name="Wang Q."/>
            <person name="Han X."/>
        </authorList>
    </citation>
    <scope>NUCLEOTIDE SEQUENCE</scope>
    <source>
        <strain evidence="1">WQ 366</strain>
    </source>
</reference>
<gene>
    <name evidence="1" type="ORF">IPZ78_13490</name>
</gene>
<protein>
    <submittedName>
        <fullName evidence="1">Uncharacterized protein</fullName>
    </submittedName>
</protein>
<dbReference type="EMBL" id="JADEYP010000027">
    <property type="protein sequence ID" value="MCA5006163.1"/>
    <property type="molecule type" value="Genomic_DNA"/>
</dbReference>
<proteinExistence type="predicted"/>
<name>A0ABS7Z7K1_9SPHI</name>
<comment type="caution">
    <text evidence="1">The sequence shown here is derived from an EMBL/GenBank/DDBJ whole genome shotgun (WGS) entry which is preliminary data.</text>
</comment>
<sequence>MLGLQYVRQTEEYAITEQEAIGEGMKQLKEKLIKKQFKREELSVSHILNSKLSSVERKMGLELTEQESLLVEKLIKSLRSDQ</sequence>
<dbReference type="RefSeq" id="WP_225554525.1">
    <property type="nucleotide sequence ID" value="NZ_JADEYP010000027.1"/>
</dbReference>
<evidence type="ECO:0000313" key="2">
    <source>
        <dbReference type="Proteomes" id="UP001165302"/>
    </source>
</evidence>
<keyword evidence="2" id="KW-1185">Reference proteome</keyword>
<accession>A0ABS7Z7K1</accession>